<evidence type="ECO:0000313" key="2">
    <source>
        <dbReference type="Proteomes" id="UP000095209"/>
    </source>
</evidence>
<name>A0A1E5LBI3_9BACI</name>
<gene>
    <name evidence="1" type="ORF">BFG57_04850</name>
</gene>
<comment type="caution">
    <text evidence="1">The sequence shown here is derived from an EMBL/GenBank/DDBJ whole genome shotgun (WGS) entry which is preliminary data.</text>
</comment>
<evidence type="ECO:0000313" key="1">
    <source>
        <dbReference type="EMBL" id="OEH91446.1"/>
    </source>
</evidence>
<sequence length="615" mass="69123">MKNEHGSTLLLVMLTSLIFIVLGLAIISASIGGSTRTEIRELEVNTTEQSKDVLEDILIQIKQNIASENFIPNMMELELPPPNYDDNLKDQFNDIIDNAQRNNSNIIDIVLEDITSNTFSNLSHQEIEKTFTRVYTITIETQGSETNKPEITRRLIQKIILTPTPSFLQYSLGSSSTLQLNGSLDIIGNVYAEQINIDEKAKFTVNDVNGETDKTYGTSIYGTLFTNNMTKKDVNNFYKGIYKTNNGKEINGRPIIKPTGTFIDMNFDETYKSKLKAAIELENLSNHNNRVDLLNKIVDTCSGNTDFKTILMLGEFDANDIGIHTERPERVNFPTDEEFIEALNQWLKPYNDLEQMTSPAINCGEFFIVETDFYRYKADWNGDMLSKNIYLIDIESSNNSITGLNANSTFILKHDISIGDNWIVADGNLTIDATNQNDIIGNLLVEGDLLIAGNDDIKIKDTVSFDTTAYVKKESKINNVTISGVNDKQLVLISNGDLNITRINEFHDVNSETKLNKRINNTTNLKGFFYTEKSATLYGVGSKFDVNGGVFAKGNLTVNAIRGNITKPNLLFNYDEKEAPSRFYVQHDSSVIIDQLDALPRVNQLHLIVDELIIK</sequence>
<dbReference type="OrthoDB" id="2349072at2"/>
<organism evidence="1 2">
    <name type="scientific">Bacillus solimangrovi</name>
    <dbReference type="NCBI Taxonomy" id="1305675"/>
    <lineage>
        <taxon>Bacteria</taxon>
        <taxon>Bacillati</taxon>
        <taxon>Bacillota</taxon>
        <taxon>Bacilli</taxon>
        <taxon>Bacillales</taxon>
        <taxon>Bacillaceae</taxon>
        <taxon>Bacillus</taxon>
    </lineage>
</organism>
<dbReference type="EMBL" id="MJEH01000061">
    <property type="protein sequence ID" value="OEH91446.1"/>
    <property type="molecule type" value="Genomic_DNA"/>
</dbReference>
<protein>
    <submittedName>
        <fullName evidence="1">Uncharacterized protein</fullName>
    </submittedName>
</protein>
<dbReference type="RefSeq" id="WP_069718454.1">
    <property type="nucleotide sequence ID" value="NZ_MJEH01000061.1"/>
</dbReference>
<dbReference type="STRING" id="1305675.BFG57_04850"/>
<reference evidence="1 2" key="1">
    <citation type="submission" date="2016-08" db="EMBL/GenBank/DDBJ databases">
        <title>Genome of Bacillus solimangrovi GH2-4.</title>
        <authorList>
            <person name="Lim S."/>
            <person name="Kim B.-C."/>
        </authorList>
    </citation>
    <scope>NUCLEOTIDE SEQUENCE [LARGE SCALE GENOMIC DNA]</scope>
    <source>
        <strain evidence="1 2">GH2-4</strain>
    </source>
</reference>
<keyword evidence="2" id="KW-1185">Reference proteome</keyword>
<accession>A0A1E5LBI3</accession>
<proteinExistence type="predicted"/>
<dbReference type="Proteomes" id="UP000095209">
    <property type="component" value="Unassembled WGS sequence"/>
</dbReference>
<dbReference type="AlphaFoldDB" id="A0A1E5LBI3"/>